<gene>
    <name evidence="1" type="ORF">Ddye_001555</name>
</gene>
<evidence type="ECO:0008006" key="3">
    <source>
        <dbReference type="Google" id="ProtNLM"/>
    </source>
</evidence>
<dbReference type="PANTHER" id="PTHR46890">
    <property type="entry name" value="NON-LTR RETROLELEMENT REVERSE TRANSCRIPTASE-LIKE PROTEIN-RELATED"/>
    <property type="match status" value="1"/>
</dbReference>
<proteinExistence type="predicted"/>
<evidence type="ECO:0000313" key="1">
    <source>
        <dbReference type="EMBL" id="KAK2662981.1"/>
    </source>
</evidence>
<comment type="caution">
    <text evidence="1">The sequence shown here is derived from an EMBL/GenBank/DDBJ whole genome shotgun (WGS) entry which is preliminary data.</text>
</comment>
<dbReference type="InterPro" id="IPR052343">
    <property type="entry name" value="Retrotransposon-Effector_Assoc"/>
</dbReference>
<evidence type="ECO:0000313" key="2">
    <source>
        <dbReference type="Proteomes" id="UP001280121"/>
    </source>
</evidence>
<sequence>MDRVVGAIRNYKGKSNQVGLHDDITRLLKELRQESILIGPNSWGTERIPDFHPISLCNVVYKIMAKALANRLRLVLGEVIMETQSVCILGRHISDNALIGFECLHALRKRKDGSLALKLD</sequence>
<dbReference type="PANTHER" id="PTHR46890:SF48">
    <property type="entry name" value="RNA-DIRECTED DNA POLYMERASE"/>
    <property type="match status" value="1"/>
</dbReference>
<accession>A0AAE0CTL4</accession>
<name>A0AAE0CTL4_9ROSI</name>
<reference evidence="1" key="1">
    <citation type="journal article" date="2023" name="Plant J.">
        <title>Genome sequences and population genomics provide insights into the demographic history, inbreeding, and mutation load of two 'living fossil' tree species of Dipteronia.</title>
        <authorList>
            <person name="Feng Y."/>
            <person name="Comes H.P."/>
            <person name="Chen J."/>
            <person name="Zhu S."/>
            <person name="Lu R."/>
            <person name="Zhang X."/>
            <person name="Li P."/>
            <person name="Qiu J."/>
            <person name="Olsen K.M."/>
            <person name="Qiu Y."/>
        </authorList>
    </citation>
    <scope>NUCLEOTIDE SEQUENCE</scope>
    <source>
        <strain evidence="1">KIB01</strain>
    </source>
</reference>
<organism evidence="1 2">
    <name type="scientific">Dipteronia dyeriana</name>
    <dbReference type="NCBI Taxonomy" id="168575"/>
    <lineage>
        <taxon>Eukaryota</taxon>
        <taxon>Viridiplantae</taxon>
        <taxon>Streptophyta</taxon>
        <taxon>Embryophyta</taxon>
        <taxon>Tracheophyta</taxon>
        <taxon>Spermatophyta</taxon>
        <taxon>Magnoliopsida</taxon>
        <taxon>eudicotyledons</taxon>
        <taxon>Gunneridae</taxon>
        <taxon>Pentapetalae</taxon>
        <taxon>rosids</taxon>
        <taxon>malvids</taxon>
        <taxon>Sapindales</taxon>
        <taxon>Sapindaceae</taxon>
        <taxon>Hippocastanoideae</taxon>
        <taxon>Acereae</taxon>
        <taxon>Dipteronia</taxon>
    </lineage>
</organism>
<dbReference type="AlphaFoldDB" id="A0AAE0CTL4"/>
<keyword evidence="2" id="KW-1185">Reference proteome</keyword>
<dbReference type="Proteomes" id="UP001280121">
    <property type="component" value="Unassembled WGS sequence"/>
</dbReference>
<dbReference type="EMBL" id="JANJYI010000001">
    <property type="protein sequence ID" value="KAK2662981.1"/>
    <property type="molecule type" value="Genomic_DNA"/>
</dbReference>
<protein>
    <recommendedName>
        <fullName evidence="3">Reverse transcriptase</fullName>
    </recommendedName>
</protein>